<feature type="compositionally biased region" description="Pro residues" evidence="3">
    <location>
        <begin position="521"/>
        <end position="543"/>
    </location>
</feature>
<dbReference type="Gene3D" id="3.30.1370.10">
    <property type="entry name" value="K Homology domain, type 1"/>
    <property type="match status" value="1"/>
</dbReference>
<feature type="compositionally biased region" description="Polar residues" evidence="3">
    <location>
        <begin position="599"/>
        <end position="609"/>
    </location>
</feature>
<dbReference type="PANTHER" id="PTHR15744:SF0">
    <property type="entry name" value="KH HOMOLOGY DOMAIN-CONTAINING PROTEIN 4"/>
    <property type="match status" value="1"/>
</dbReference>
<dbReference type="InterPro" id="IPR056149">
    <property type="entry name" value="PRP5/DDX46/KHDC4_KH"/>
</dbReference>
<feature type="compositionally biased region" description="Low complexity" evidence="3">
    <location>
        <begin position="7"/>
        <end position="17"/>
    </location>
</feature>
<feature type="domain" description="ATP-dependent RNA helicase PRP5/DDX46/KHDC4 KH" evidence="5">
    <location>
        <begin position="106"/>
        <end position="193"/>
    </location>
</feature>
<dbReference type="InterPro" id="IPR031121">
    <property type="entry name" value="RIK/BLOM7"/>
</dbReference>
<dbReference type="InterPro" id="IPR055256">
    <property type="entry name" value="KH_1_KHDC4/BBP-like"/>
</dbReference>
<dbReference type="PANTHER" id="PTHR15744">
    <property type="entry name" value="BLOM7"/>
    <property type="match status" value="1"/>
</dbReference>
<reference evidence="6 7" key="1">
    <citation type="submission" date="2024-01" db="EMBL/GenBank/DDBJ databases">
        <title>The complete chloroplast genome sequence of Lithospermum erythrorhizon: insights into the phylogenetic relationship among Boraginaceae species and the maternal lineages of purple gromwells.</title>
        <authorList>
            <person name="Okada T."/>
            <person name="Watanabe K."/>
        </authorList>
    </citation>
    <scope>NUCLEOTIDE SEQUENCE [LARGE SCALE GENOMIC DNA]</scope>
</reference>
<organism evidence="6 7">
    <name type="scientific">Lithospermum erythrorhizon</name>
    <name type="common">Purple gromwell</name>
    <name type="synonym">Lithospermum officinale var. erythrorhizon</name>
    <dbReference type="NCBI Taxonomy" id="34254"/>
    <lineage>
        <taxon>Eukaryota</taxon>
        <taxon>Viridiplantae</taxon>
        <taxon>Streptophyta</taxon>
        <taxon>Embryophyta</taxon>
        <taxon>Tracheophyta</taxon>
        <taxon>Spermatophyta</taxon>
        <taxon>Magnoliopsida</taxon>
        <taxon>eudicotyledons</taxon>
        <taxon>Gunneridae</taxon>
        <taxon>Pentapetalae</taxon>
        <taxon>asterids</taxon>
        <taxon>lamiids</taxon>
        <taxon>Boraginales</taxon>
        <taxon>Boraginaceae</taxon>
        <taxon>Boraginoideae</taxon>
        <taxon>Lithospermeae</taxon>
        <taxon>Lithospermum</taxon>
    </lineage>
</organism>
<dbReference type="Proteomes" id="UP001454036">
    <property type="component" value="Unassembled WGS sequence"/>
</dbReference>
<keyword evidence="7" id="KW-1185">Reference proteome</keyword>
<evidence type="ECO:0000313" key="6">
    <source>
        <dbReference type="EMBL" id="GAA0159177.1"/>
    </source>
</evidence>
<protein>
    <recommendedName>
        <fullName evidence="1">Protein RIK</fullName>
    </recommendedName>
    <alternativeName>
        <fullName evidence="2">Rough sheath 2-interacting KH domain protein</fullName>
    </alternativeName>
</protein>
<comment type="caution">
    <text evidence="6">The sequence shown here is derived from an EMBL/GenBank/DDBJ whole genome shotgun (WGS) entry which is preliminary data.</text>
</comment>
<evidence type="ECO:0000313" key="7">
    <source>
        <dbReference type="Proteomes" id="UP001454036"/>
    </source>
</evidence>
<dbReference type="AlphaFoldDB" id="A0AAV3QAC0"/>
<gene>
    <name evidence="6" type="ORF">LIER_16017</name>
</gene>
<dbReference type="EMBL" id="BAABME010003539">
    <property type="protein sequence ID" value="GAA0159177.1"/>
    <property type="molecule type" value="Genomic_DNA"/>
</dbReference>
<proteinExistence type="predicted"/>
<dbReference type="GO" id="GO:0005634">
    <property type="term" value="C:nucleus"/>
    <property type="evidence" value="ECO:0007669"/>
    <property type="project" value="InterPro"/>
</dbReference>
<evidence type="ECO:0000259" key="5">
    <source>
        <dbReference type="Pfam" id="PF23469"/>
    </source>
</evidence>
<dbReference type="GO" id="GO:0003723">
    <property type="term" value="F:RNA binding"/>
    <property type="evidence" value="ECO:0007669"/>
    <property type="project" value="InterPro"/>
</dbReference>
<dbReference type="FunFam" id="3.30.1370.10:FF:000037">
    <property type="entry name" value="KH domain protein"/>
    <property type="match status" value="1"/>
</dbReference>
<name>A0AAV3QAC0_LITER</name>
<evidence type="ECO:0000256" key="2">
    <source>
        <dbReference type="ARBA" id="ARBA00081001"/>
    </source>
</evidence>
<feature type="region of interest" description="Disordered" evidence="3">
    <location>
        <begin position="504"/>
        <end position="620"/>
    </location>
</feature>
<feature type="compositionally biased region" description="Acidic residues" evidence="3">
    <location>
        <begin position="574"/>
        <end position="584"/>
    </location>
</feature>
<evidence type="ECO:0000256" key="3">
    <source>
        <dbReference type="SAM" id="MobiDB-lite"/>
    </source>
</evidence>
<feature type="region of interest" description="Disordered" evidence="3">
    <location>
        <begin position="1"/>
        <end position="27"/>
    </location>
</feature>
<dbReference type="InterPro" id="IPR036612">
    <property type="entry name" value="KH_dom_type_1_sf"/>
</dbReference>
<dbReference type="Pfam" id="PF22675">
    <property type="entry name" value="KH-I_KHDC4-BBP"/>
    <property type="match status" value="1"/>
</dbReference>
<dbReference type="Pfam" id="PF23469">
    <property type="entry name" value="KH_12"/>
    <property type="match status" value="1"/>
</dbReference>
<feature type="compositionally biased region" description="Polar residues" evidence="3">
    <location>
        <begin position="545"/>
        <end position="564"/>
    </location>
</feature>
<evidence type="ECO:0000256" key="1">
    <source>
        <dbReference type="ARBA" id="ARBA00070402"/>
    </source>
</evidence>
<dbReference type="SUPFAM" id="SSF54791">
    <property type="entry name" value="Eukaryotic type KH-domain (KH-domain type I)"/>
    <property type="match status" value="1"/>
</dbReference>
<sequence>MSDDYRPSVSSSDSSTSKPRKKRKWDEPAMPLVSAGFSLPGFPPLVNGGLSHGGIGHPGVAPVPSASVSIPFASNGGILLPGVQPPPQQLAVSLVQKPKIQDELIIAKEIVINDAEPATRYKLTKRQMQEEIQKCTGAVVITRGKYRPPNALPDSEKPLYLHISAGSHLESTVERIKAVDRASAMVEEILKPGSTNNVLKTNLLSTSVYMGFEADPSLNLAARIRGPNDQYINHIMTETGATVLLRGRGSGSESTQGEEGQLPLHLLLSSNNPKSLEQAKLLAENLLDTISAECGTSRVSSSKVYGAVPPPPQILTAVESSVNVSRDNNIQAASSSASLIESTGSHSMVSSPGFHFVAPLGIVSHTVGSLSSLQSQPPIGYTQSSSSCGLNYNVYAGIYPPATPLQQVALALKQSSSPSTAMIAPITTSNMESLTSAESPTQVKKHMPSKRKFQELPVAGKVAPTSLQLQGLTDLKACNSTSKIGARDYKIPLLDNSVHPAVNGCIKPHSKNQVQQSSHGMPPPPPKLMPPPVSKPVAPPPPRFNASSSIVHENKTPAKSSETVPDTLIKLMEYGEDDDDDDSEGTSAEPQTDDDDSEGTSAEPQTKSSLPVVPKPFWAP</sequence>
<feature type="domain" description="KHDC4/BBP-like KH-domain type I" evidence="4">
    <location>
        <begin position="214"/>
        <end position="288"/>
    </location>
</feature>
<accession>A0AAV3QAC0</accession>
<evidence type="ECO:0000259" key="4">
    <source>
        <dbReference type="Pfam" id="PF22675"/>
    </source>
</evidence>